<dbReference type="Proteomes" id="UP000696184">
    <property type="component" value="Unassembled WGS sequence"/>
</dbReference>
<organism evidence="1 2">
    <name type="scientific">Xenorhabdus lircayensis</name>
    <dbReference type="NCBI Taxonomy" id="2763499"/>
    <lineage>
        <taxon>Bacteria</taxon>
        <taxon>Pseudomonadati</taxon>
        <taxon>Pseudomonadota</taxon>
        <taxon>Gammaproteobacteria</taxon>
        <taxon>Enterobacterales</taxon>
        <taxon>Morganellaceae</taxon>
        <taxon>Xenorhabdus</taxon>
    </lineage>
</organism>
<keyword evidence="2" id="KW-1185">Reference proteome</keyword>
<protein>
    <submittedName>
        <fullName evidence="1">Uncharacterized protein</fullName>
    </submittedName>
</protein>
<gene>
    <name evidence="1" type="ORF">H8A87_05115</name>
</gene>
<accession>A0ABS0U2K1</accession>
<evidence type="ECO:0000313" key="1">
    <source>
        <dbReference type="EMBL" id="MBI6548118.1"/>
    </source>
</evidence>
<evidence type="ECO:0000313" key="2">
    <source>
        <dbReference type="Proteomes" id="UP000696184"/>
    </source>
</evidence>
<dbReference type="EMBL" id="JACOII010000022">
    <property type="protein sequence ID" value="MBI6548118.1"/>
    <property type="molecule type" value="Genomic_DNA"/>
</dbReference>
<dbReference type="RefSeq" id="WP_198688908.1">
    <property type="nucleotide sequence ID" value="NZ_CAWPUD010000019.1"/>
</dbReference>
<comment type="caution">
    <text evidence="1">The sequence shown here is derived from an EMBL/GenBank/DDBJ whole genome shotgun (WGS) entry which is preliminary data.</text>
</comment>
<sequence>MEIIITVMVIFLLLVCGISGGITLYSHLVLLSNNVDNAFANIDVLLKQKGG</sequence>
<reference evidence="1 2" key="1">
    <citation type="submission" date="2020-08" db="EMBL/GenBank/DDBJ databases">
        <title>Description of Xenorhabdus lircayensis sp. nov., the symbiotic bacterium associated with the entomopathogenic nematode Steirnernema unicornum.</title>
        <authorList>
            <person name="Castaneda-Alvarez C."/>
            <person name="Prodan S."/>
            <person name="Zamorano A."/>
            <person name="San-Blas E."/>
            <person name="Aballay E."/>
        </authorList>
    </citation>
    <scope>NUCLEOTIDE SEQUENCE [LARGE SCALE GENOMIC DNA]</scope>
    <source>
        <strain evidence="1 2">VLS</strain>
    </source>
</reference>
<proteinExistence type="predicted"/>
<name>A0ABS0U2K1_9GAMM</name>